<dbReference type="RefSeq" id="WP_199017585.1">
    <property type="nucleotide sequence ID" value="NZ_JAELUP010000004.1"/>
</dbReference>
<gene>
    <name evidence="2" type="ORF">JFN88_01835</name>
</gene>
<evidence type="ECO:0000256" key="1">
    <source>
        <dbReference type="SAM" id="MobiDB-lite"/>
    </source>
</evidence>
<proteinExistence type="predicted"/>
<dbReference type="Proteomes" id="UP000640274">
    <property type="component" value="Unassembled WGS sequence"/>
</dbReference>
<accession>A0A934IVG5</accession>
<reference evidence="2" key="1">
    <citation type="submission" date="2020-12" db="EMBL/GenBank/DDBJ databases">
        <authorList>
            <person name="Huq M.A."/>
        </authorList>
    </citation>
    <scope>NUCLEOTIDE SEQUENCE</scope>
    <source>
        <strain evidence="2">MAHUQ-46</strain>
    </source>
</reference>
<keyword evidence="3" id="KW-1185">Reference proteome</keyword>
<comment type="caution">
    <text evidence="2">The sequence shown here is derived from an EMBL/GenBank/DDBJ whole genome shotgun (WGS) entry which is preliminary data.</text>
</comment>
<evidence type="ECO:0000313" key="3">
    <source>
        <dbReference type="Proteomes" id="UP000640274"/>
    </source>
</evidence>
<protein>
    <submittedName>
        <fullName evidence="2">Uncharacterized protein</fullName>
    </submittedName>
</protein>
<name>A0A934IVG5_9BACL</name>
<feature type="region of interest" description="Disordered" evidence="1">
    <location>
        <begin position="35"/>
        <end position="58"/>
    </location>
</feature>
<evidence type="ECO:0000313" key="2">
    <source>
        <dbReference type="EMBL" id="MBJ6360061.1"/>
    </source>
</evidence>
<dbReference type="EMBL" id="JAELUP010000004">
    <property type="protein sequence ID" value="MBJ6360061.1"/>
    <property type="molecule type" value="Genomic_DNA"/>
</dbReference>
<sequence>MSKEEGGSDYEKKQLRETCPQQYLFSEIIVLTKKEGDGSSPSFFQKGGDPVGRSIIKD</sequence>
<organism evidence="2 3">
    <name type="scientific">Paenibacillus roseus</name>
    <dbReference type="NCBI Taxonomy" id="2798579"/>
    <lineage>
        <taxon>Bacteria</taxon>
        <taxon>Bacillati</taxon>
        <taxon>Bacillota</taxon>
        <taxon>Bacilli</taxon>
        <taxon>Bacillales</taxon>
        <taxon>Paenibacillaceae</taxon>
        <taxon>Paenibacillus</taxon>
    </lineage>
</organism>
<dbReference type="AlphaFoldDB" id="A0A934IVG5"/>